<gene>
    <name evidence="17" type="ORF">BSL78_16260</name>
</gene>
<feature type="disulfide bond" evidence="12">
    <location>
        <begin position="1082"/>
        <end position="1099"/>
    </location>
</feature>
<keyword evidence="7" id="KW-0130">Cell adhesion</keyword>
<dbReference type="InterPro" id="IPR000034">
    <property type="entry name" value="Laminin_IV"/>
</dbReference>
<evidence type="ECO:0000256" key="6">
    <source>
        <dbReference type="ARBA" id="ARBA00022869"/>
    </source>
</evidence>
<dbReference type="OrthoDB" id="10011303at2759"/>
<dbReference type="PRINTS" id="PR00011">
    <property type="entry name" value="EGFLAMININ"/>
</dbReference>
<dbReference type="SMART" id="SM00281">
    <property type="entry name" value="LamB"/>
    <property type="match status" value="1"/>
</dbReference>
<evidence type="ECO:0000256" key="13">
    <source>
        <dbReference type="SAM" id="SignalP"/>
    </source>
</evidence>
<dbReference type="PANTHER" id="PTHR10574:SF436">
    <property type="entry name" value="LAMININ SUBUNIT ALPHA-2"/>
    <property type="match status" value="1"/>
</dbReference>
<feature type="disulfide bond" evidence="12">
    <location>
        <begin position="1009"/>
        <end position="1018"/>
    </location>
</feature>
<dbReference type="EMBL" id="MRZV01000616">
    <property type="protein sequence ID" value="PIK46886.1"/>
    <property type="molecule type" value="Genomic_DNA"/>
</dbReference>
<dbReference type="Gene3D" id="2.10.25.10">
    <property type="entry name" value="Laminin"/>
    <property type="match status" value="10"/>
</dbReference>
<feature type="domain" description="Laminin N-terminal" evidence="16">
    <location>
        <begin position="39"/>
        <end position="291"/>
    </location>
</feature>
<dbReference type="Gene3D" id="2.60.120.260">
    <property type="entry name" value="Galactose-binding domain-like"/>
    <property type="match status" value="1"/>
</dbReference>
<feature type="disulfide bond" evidence="12">
    <location>
        <begin position="1153"/>
        <end position="1162"/>
    </location>
</feature>
<keyword evidence="5" id="KW-0677">Repeat</keyword>
<evidence type="ECO:0000259" key="15">
    <source>
        <dbReference type="PROSITE" id="PS51115"/>
    </source>
</evidence>
<dbReference type="FunFam" id="2.10.25.10:FF:000074">
    <property type="entry name" value="Laminin subunit alpha"/>
    <property type="match status" value="1"/>
</dbReference>
<evidence type="ECO:0000256" key="4">
    <source>
        <dbReference type="ARBA" id="ARBA00022729"/>
    </source>
</evidence>
<evidence type="ECO:0000313" key="17">
    <source>
        <dbReference type="EMBL" id="PIK46886.1"/>
    </source>
</evidence>
<keyword evidence="8" id="KW-0175">Coiled coil</keyword>
<evidence type="ECO:0000256" key="1">
    <source>
        <dbReference type="ARBA" id="ARBA00004302"/>
    </source>
</evidence>
<dbReference type="SUPFAM" id="SSF57196">
    <property type="entry name" value="EGF/Laminin"/>
    <property type="match status" value="8"/>
</dbReference>
<comment type="caution">
    <text evidence="12">Lacks conserved residue(s) required for the propagation of feature annotation.</text>
</comment>
<dbReference type="GO" id="GO:0034446">
    <property type="term" value="P:substrate adhesion-dependent cell spreading"/>
    <property type="evidence" value="ECO:0007669"/>
    <property type="project" value="UniProtKB-ARBA"/>
</dbReference>
<keyword evidence="11 12" id="KW-0424">Laminin EGF-like domain</keyword>
<keyword evidence="2" id="KW-0964">Secreted</keyword>
<feature type="domain" description="Laminin EGF-like" evidence="14">
    <location>
        <begin position="1126"/>
        <end position="1182"/>
    </location>
</feature>
<dbReference type="PROSITE" id="PS51115">
    <property type="entry name" value="LAMININ_IVA"/>
    <property type="match status" value="1"/>
</dbReference>
<dbReference type="InterPro" id="IPR000742">
    <property type="entry name" value="EGF"/>
</dbReference>
<dbReference type="FunFam" id="2.60.120.260:FF:000017">
    <property type="entry name" value="Laminin subunit alpha 2"/>
    <property type="match status" value="1"/>
</dbReference>
<evidence type="ECO:0000256" key="8">
    <source>
        <dbReference type="ARBA" id="ARBA00023054"/>
    </source>
</evidence>
<keyword evidence="4 13" id="KW-0732">Signal</keyword>
<dbReference type="GO" id="GO:0005201">
    <property type="term" value="F:extracellular matrix structural constituent"/>
    <property type="evidence" value="ECO:0007669"/>
    <property type="project" value="TreeGrafter"/>
</dbReference>
<comment type="caution">
    <text evidence="17">The sequence shown here is derived from an EMBL/GenBank/DDBJ whole genome shotgun (WGS) entry which is preliminary data.</text>
</comment>
<dbReference type="GO" id="GO:0009888">
    <property type="term" value="P:tissue development"/>
    <property type="evidence" value="ECO:0007669"/>
    <property type="project" value="TreeGrafter"/>
</dbReference>
<dbReference type="Pfam" id="PF00052">
    <property type="entry name" value="Laminin_B"/>
    <property type="match status" value="1"/>
</dbReference>
<comment type="subcellular location">
    <subcellularLocation>
        <location evidence="1">Secreted</location>
        <location evidence="1">Extracellular space</location>
        <location evidence="1">Extracellular matrix</location>
        <location evidence="1">Basement membrane</location>
    </subcellularLocation>
</comment>
<dbReference type="GO" id="GO:0009887">
    <property type="term" value="P:animal organ morphogenesis"/>
    <property type="evidence" value="ECO:0007669"/>
    <property type="project" value="TreeGrafter"/>
</dbReference>
<dbReference type="Pfam" id="PF00053">
    <property type="entry name" value="EGF_laminin"/>
    <property type="match status" value="10"/>
</dbReference>
<keyword evidence="10" id="KW-0325">Glycoprotein</keyword>
<dbReference type="InterPro" id="IPR056863">
    <property type="entry name" value="LMN_ATRN_NET-like_EGF"/>
</dbReference>
<evidence type="ECO:0000259" key="16">
    <source>
        <dbReference type="PROSITE" id="PS51117"/>
    </source>
</evidence>
<feature type="signal peptide" evidence="13">
    <location>
        <begin position="1"/>
        <end position="20"/>
    </location>
</feature>
<dbReference type="InterPro" id="IPR050440">
    <property type="entry name" value="Laminin/Netrin_ECM"/>
</dbReference>
<dbReference type="SMART" id="SM00180">
    <property type="entry name" value="EGF_Lam"/>
    <property type="match status" value="11"/>
</dbReference>
<feature type="domain" description="Laminin EGF-like" evidence="14">
    <location>
        <begin position="988"/>
        <end position="1035"/>
    </location>
</feature>
<dbReference type="FunFam" id="2.10.25.10:FF:000011">
    <property type="entry name" value="Cadherin EGF LAG seven-pass G-type receptor"/>
    <property type="match status" value="1"/>
</dbReference>
<evidence type="ECO:0000256" key="2">
    <source>
        <dbReference type="ARBA" id="ARBA00022525"/>
    </source>
</evidence>
<dbReference type="FunFam" id="2.10.25.10:FF:000106">
    <property type="entry name" value="Heparan sulfate proteoglycan 2"/>
    <property type="match status" value="1"/>
</dbReference>
<proteinExistence type="predicted"/>
<feature type="disulfide bond" evidence="12">
    <location>
        <begin position="801"/>
        <end position="810"/>
    </location>
</feature>
<dbReference type="PROSITE" id="PS00022">
    <property type="entry name" value="EGF_1"/>
    <property type="match status" value="1"/>
</dbReference>
<dbReference type="SMART" id="SM00136">
    <property type="entry name" value="LamNT"/>
    <property type="match status" value="1"/>
</dbReference>
<dbReference type="Pfam" id="PF00055">
    <property type="entry name" value="Laminin_N"/>
    <property type="match status" value="1"/>
</dbReference>
<evidence type="ECO:0000256" key="12">
    <source>
        <dbReference type="PROSITE-ProRule" id="PRU00460"/>
    </source>
</evidence>
<evidence type="ECO:0000256" key="10">
    <source>
        <dbReference type="ARBA" id="ARBA00023180"/>
    </source>
</evidence>
<dbReference type="Pfam" id="PF24973">
    <property type="entry name" value="EGF_LMN_ATRN"/>
    <property type="match status" value="1"/>
</dbReference>
<evidence type="ECO:0000256" key="9">
    <source>
        <dbReference type="ARBA" id="ARBA00023157"/>
    </source>
</evidence>
<dbReference type="Proteomes" id="UP000230750">
    <property type="component" value="Unassembled WGS sequence"/>
</dbReference>
<dbReference type="FunFam" id="2.10.25.10:FF:000090">
    <property type="entry name" value="laminin subunit alpha"/>
    <property type="match status" value="1"/>
</dbReference>
<accession>A0A2G8KFX1</accession>
<dbReference type="FunFam" id="2.10.25.10:FF:000051">
    <property type="entry name" value="Laminin subunit alpha 4"/>
    <property type="match status" value="1"/>
</dbReference>
<feature type="domain" description="Laminin IV type A" evidence="15">
    <location>
        <begin position="555"/>
        <end position="748"/>
    </location>
</feature>
<feature type="chain" id="PRO_5013923466" evidence="13">
    <location>
        <begin position="21"/>
        <end position="1281"/>
    </location>
</feature>
<organism evidence="17 18">
    <name type="scientific">Stichopus japonicus</name>
    <name type="common">Sea cucumber</name>
    <dbReference type="NCBI Taxonomy" id="307972"/>
    <lineage>
        <taxon>Eukaryota</taxon>
        <taxon>Metazoa</taxon>
        <taxon>Echinodermata</taxon>
        <taxon>Eleutherozoa</taxon>
        <taxon>Echinozoa</taxon>
        <taxon>Holothuroidea</taxon>
        <taxon>Aspidochirotacea</taxon>
        <taxon>Aspidochirotida</taxon>
        <taxon>Stichopodidae</taxon>
        <taxon>Apostichopus</taxon>
    </lineage>
</organism>
<name>A0A2G8KFX1_STIJA</name>
<dbReference type="InterPro" id="IPR002049">
    <property type="entry name" value="LE_dom"/>
</dbReference>
<keyword evidence="9 12" id="KW-1015">Disulfide bond</keyword>
<evidence type="ECO:0000256" key="11">
    <source>
        <dbReference type="ARBA" id="ARBA00023292"/>
    </source>
</evidence>
<dbReference type="FunFam" id="2.10.25.10:FF:000069">
    <property type="entry name" value="Laminin subunit alpha 1"/>
    <property type="match status" value="1"/>
</dbReference>
<reference evidence="17 18" key="1">
    <citation type="journal article" date="2017" name="PLoS Biol.">
        <title>The sea cucumber genome provides insights into morphological evolution and visceral regeneration.</title>
        <authorList>
            <person name="Zhang X."/>
            <person name="Sun L."/>
            <person name="Yuan J."/>
            <person name="Sun Y."/>
            <person name="Gao Y."/>
            <person name="Zhang L."/>
            <person name="Li S."/>
            <person name="Dai H."/>
            <person name="Hamel J.F."/>
            <person name="Liu C."/>
            <person name="Yu Y."/>
            <person name="Liu S."/>
            <person name="Lin W."/>
            <person name="Guo K."/>
            <person name="Jin S."/>
            <person name="Xu P."/>
            <person name="Storey K.B."/>
            <person name="Huan P."/>
            <person name="Zhang T."/>
            <person name="Zhou Y."/>
            <person name="Zhang J."/>
            <person name="Lin C."/>
            <person name="Li X."/>
            <person name="Xing L."/>
            <person name="Huo D."/>
            <person name="Sun M."/>
            <person name="Wang L."/>
            <person name="Mercier A."/>
            <person name="Li F."/>
            <person name="Yang H."/>
            <person name="Xiang J."/>
        </authorList>
    </citation>
    <scope>NUCLEOTIDE SEQUENCE [LARGE SCALE GENOMIC DNA]</scope>
    <source>
        <strain evidence="17">Shaxun</strain>
        <tissue evidence="17">Muscle</tissue>
    </source>
</reference>
<dbReference type="SMART" id="SM00181">
    <property type="entry name" value="EGF"/>
    <property type="match status" value="7"/>
</dbReference>
<keyword evidence="3" id="KW-0272">Extracellular matrix</keyword>
<evidence type="ECO:0000313" key="18">
    <source>
        <dbReference type="Proteomes" id="UP000230750"/>
    </source>
</evidence>
<dbReference type="PROSITE" id="PS01248">
    <property type="entry name" value="EGF_LAM_1"/>
    <property type="match status" value="5"/>
</dbReference>
<keyword evidence="6" id="KW-0084">Basement membrane</keyword>
<evidence type="ECO:0000259" key="14">
    <source>
        <dbReference type="PROSITE" id="PS50027"/>
    </source>
</evidence>
<feature type="domain" description="Laminin EGF-like" evidence="14">
    <location>
        <begin position="486"/>
        <end position="534"/>
    </location>
</feature>
<dbReference type="FunFam" id="2.10.25.10:FF:000033">
    <property type="entry name" value="Laminin subunit alpha 2"/>
    <property type="match status" value="1"/>
</dbReference>
<dbReference type="GO" id="GO:0005604">
    <property type="term" value="C:basement membrane"/>
    <property type="evidence" value="ECO:0007669"/>
    <property type="project" value="UniProtKB-SubCell"/>
</dbReference>
<dbReference type="PANTHER" id="PTHR10574">
    <property type="entry name" value="NETRIN/LAMININ-RELATED"/>
    <property type="match status" value="1"/>
</dbReference>
<feature type="disulfide bond" evidence="12">
    <location>
        <begin position="1126"/>
        <end position="1138"/>
    </location>
</feature>
<evidence type="ECO:0000256" key="5">
    <source>
        <dbReference type="ARBA" id="ARBA00022737"/>
    </source>
</evidence>
<dbReference type="PROSITE" id="PS50027">
    <property type="entry name" value="EGF_LAM_2"/>
    <property type="match status" value="5"/>
</dbReference>
<feature type="disulfide bond" evidence="12">
    <location>
        <begin position="1080"/>
        <end position="1092"/>
    </location>
</feature>
<feature type="domain" description="Laminin EGF-like" evidence="14">
    <location>
        <begin position="782"/>
        <end position="831"/>
    </location>
</feature>
<dbReference type="SUPFAM" id="SSF49785">
    <property type="entry name" value="Galactose-binding domain-like"/>
    <property type="match status" value="1"/>
</dbReference>
<feature type="disulfide bond" evidence="12">
    <location>
        <begin position="990"/>
        <end position="1007"/>
    </location>
</feature>
<dbReference type="InterPro" id="IPR008211">
    <property type="entry name" value="Laminin_N"/>
</dbReference>
<keyword evidence="18" id="KW-1185">Reference proteome</keyword>
<dbReference type="STRING" id="307972.A0A2G8KFX1"/>
<dbReference type="PROSITE" id="PS51117">
    <property type="entry name" value="LAMININ_NTER"/>
    <property type="match status" value="1"/>
</dbReference>
<dbReference type="GO" id="GO:0007411">
    <property type="term" value="P:axon guidance"/>
    <property type="evidence" value="ECO:0007669"/>
    <property type="project" value="TreeGrafter"/>
</dbReference>
<dbReference type="InterPro" id="IPR008979">
    <property type="entry name" value="Galactose-bd-like_sf"/>
</dbReference>
<feature type="domain" description="Laminin EGF-like" evidence="14">
    <location>
        <begin position="1080"/>
        <end position="1125"/>
    </location>
</feature>
<feature type="disulfide bond" evidence="12">
    <location>
        <begin position="505"/>
        <end position="514"/>
    </location>
</feature>
<evidence type="ECO:0000256" key="3">
    <source>
        <dbReference type="ARBA" id="ARBA00022530"/>
    </source>
</evidence>
<sequence>MEKKLLTIVFVTTCLASVSSVPGDDLLSENQDEGDHNVVAPGLFPHVFNLATRARITSNATCGEARSEIYCRLVEHVPDPKISFPQCRVCDLNSDQSDERHPIEHAIDGTNNWWQSPSIANGMQYHWVSVTLDLGQVFEVAYVILKAANSPRPGNWILEKSIDGVTFEPWQYYAISHAECLRAYGKVGATRMESFRADDEVICTTYYSNIEPLRDGEIHTSLINGRPSAMNPSQLLMEFMSARFIRFRFQRIRTLNADLMSPLYNTPEDTTDTIVSRRYFYSIKDISVGGHCICNGHALECVAHSSSSAHPQVMRCVCQHNTCGESCNECCPGYNQKGWKQGDHQRSFACEACNCHNHADDCYYDPRVEADGLSLDAESVYSGGGVCIDCRDQTTGINCERCMDGYYRHEGVLPEYPVPCTECGCDPVGTIPYTVDPSLPTPCIKDDKQIDIGVMPGSCACKEGYSGMKCNRCARGYRGYPHCQPCPCNAAGSVNEDPCEGPCVCKPNVQGDFCDRCVDGTFNLNERDPLGCTACFCFGVTTHCTSVPWPIEKIRKMDNWFLTRLDMMGYAYPRRISTYAILADHETISQELASQEYYFMAPKEYVDNKLTSYGGIFQFTLSWRTNYDIPASNITRKVVLILEGHNTRIARWFSRNPVKREDTITLFMTEDSWYHIPRSVNPLEGTPGPPTGTPVDQAEFMNVIRGVRRFLIGALQYPPQISVLLKDVKMEVVVEDSRSPELLKSVEECSCPSTYEGLSCESCKDGFRRSGGIIYGGDCEVCSCHGHSSTCDDYTGECVNCQHDTHGPHCEFCASGHYGNATNGSPADCLRCACPLVERPNNFSPTCVADEGSGGYICDRCPMGYQGDRCERCEDGYFGNPLVLGDYCKPCFVNCNGNIDPAIPGNCDAVTGQCLQCVNHTAGFYCENCEDGYYGDAGMTLRAKFSLVQNKVRSVISGLTPNCIYSTSGHVGRSGFWNVESGNGCQSCDCNPTGSADEICDVITGHCHCKEGISGSKCDQCEIGYWNFSAAGCQACECDRGLCDPSTGQCVCPPNTIGPACKDCPSNTWTSNPLQGCMPCNCSAVGSVKSQCNKETGQCRCRKPYIGQLCDQCPSGYVGFPDCQTCKCSGLGTDPSTCRGKRCKCSTEGQCFCKQNVRGSRCNKCKSGFFGLESKLLLGCTSCFCFGVTSDCDRANYVYTKLKLDSDSVSQIYVSDLNETMTTRDGIVGSNSDVRTNLSHVASLLGTWDIYWSLPPSFLGSKEQDIHTAHTVSTGALKHLD</sequence>
<dbReference type="CDD" id="cd00055">
    <property type="entry name" value="EGF_Lam"/>
    <property type="match status" value="9"/>
</dbReference>
<evidence type="ECO:0000256" key="7">
    <source>
        <dbReference type="ARBA" id="ARBA00022889"/>
    </source>
</evidence>
<feature type="disulfide bond" evidence="12">
    <location>
        <begin position="988"/>
        <end position="1000"/>
    </location>
</feature>
<feature type="disulfide bond" evidence="12">
    <location>
        <begin position="1101"/>
        <end position="1110"/>
    </location>
</feature>
<protein>
    <submittedName>
        <fullName evidence="17">Putative laminin subunit alpha-2-like</fullName>
    </submittedName>
</protein>